<keyword evidence="2" id="KW-0597">Phosphoprotein</keyword>
<evidence type="ECO:0000256" key="2">
    <source>
        <dbReference type="ARBA" id="ARBA00022553"/>
    </source>
</evidence>
<gene>
    <name evidence="10" type="ORF">K443DRAFT_673330</name>
</gene>
<dbReference type="OrthoDB" id="68020at2759"/>
<keyword evidence="3" id="KW-0238">DNA-binding</keyword>
<feature type="compositionally biased region" description="Basic and acidic residues" evidence="7">
    <location>
        <begin position="89"/>
        <end position="101"/>
    </location>
</feature>
<proteinExistence type="predicted"/>
<keyword evidence="5" id="KW-0539">Nucleus</keyword>
<evidence type="ECO:0000256" key="6">
    <source>
        <dbReference type="SAM" id="Coils"/>
    </source>
</evidence>
<dbReference type="InterPro" id="IPR044210">
    <property type="entry name" value="Tfc3-like"/>
</dbReference>
<dbReference type="InterPro" id="IPR046488">
    <property type="entry name" value="Sfc3/Tfc3_C"/>
</dbReference>
<feature type="region of interest" description="Disordered" evidence="7">
    <location>
        <begin position="505"/>
        <end position="663"/>
    </location>
</feature>
<evidence type="ECO:0000259" key="9">
    <source>
        <dbReference type="Pfam" id="PF20222"/>
    </source>
</evidence>
<evidence type="ECO:0000256" key="5">
    <source>
        <dbReference type="ARBA" id="ARBA00023242"/>
    </source>
</evidence>
<dbReference type="PANTHER" id="PTHR15180:SF1">
    <property type="entry name" value="GENERAL TRANSCRIPTION FACTOR 3C POLYPEPTIDE 1"/>
    <property type="match status" value="1"/>
</dbReference>
<dbReference type="CDD" id="cd16169">
    <property type="entry name" value="Tau138_eWH"/>
    <property type="match status" value="1"/>
</dbReference>
<dbReference type="Pfam" id="PF04182">
    <property type="entry name" value="B-block_TFIIIC"/>
    <property type="match status" value="1"/>
</dbReference>
<evidence type="ECO:0000259" key="8">
    <source>
        <dbReference type="Pfam" id="PF04182"/>
    </source>
</evidence>
<reference evidence="10 11" key="1">
    <citation type="submission" date="2014-04" db="EMBL/GenBank/DDBJ databases">
        <authorList>
            <consortium name="DOE Joint Genome Institute"/>
            <person name="Kuo A."/>
            <person name="Kohler A."/>
            <person name="Nagy L.G."/>
            <person name="Floudas D."/>
            <person name="Copeland A."/>
            <person name="Barry K.W."/>
            <person name="Cichocki N."/>
            <person name="Veneault-Fourrey C."/>
            <person name="LaButti K."/>
            <person name="Lindquist E.A."/>
            <person name="Lipzen A."/>
            <person name="Lundell T."/>
            <person name="Morin E."/>
            <person name="Murat C."/>
            <person name="Sun H."/>
            <person name="Tunlid A."/>
            <person name="Henrissat B."/>
            <person name="Grigoriev I.V."/>
            <person name="Hibbett D.S."/>
            <person name="Martin F."/>
            <person name="Nordberg H.P."/>
            <person name="Cantor M.N."/>
            <person name="Hua S.X."/>
        </authorList>
    </citation>
    <scope>NUCLEOTIDE SEQUENCE [LARGE SCALE GENOMIC DNA]</scope>
    <source>
        <strain evidence="10 11">LaAM-08-1</strain>
    </source>
</reference>
<feature type="compositionally biased region" description="Basic and acidic residues" evidence="7">
    <location>
        <begin position="649"/>
        <end position="660"/>
    </location>
</feature>
<feature type="compositionally biased region" description="Polar residues" evidence="7">
    <location>
        <begin position="583"/>
        <end position="594"/>
    </location>
</feature>
<dbReference type="GO" id="GO:0000127">
    <property type="term" value="C:transcription factor TFIIIC complex"/>
    <property type="evidence" value="ECO:0007669"/>
    <property type="project" value="InterPro"/>
</dbReference>
<dbReference type="Proteomes" id="UP000054477">
    <property type="component" value="Unassembled WGS sequence"/>
</dbReference>
<dbReference type="GO" id="GO:0006384">
    <property type="term" value="P:transcription initiation at RNA polymerase III promoter"/>
    <property type="evidence" value="ECO:0007669"/>
    <property type="project" value="InterPro"/>
</dbReference>
<evidence type="ECO:0000256" key="1">
    <source>
        <dbReference type="ARBA" id="ARBA00004123"/>
    </source>
</evidence>
<dbReference type="STRING" id="1095629.A0A0C9XQU9"/>
<keyword evidence="11" id="KW-1185">Reference proteome</keyword>
<feature type="region of interest" description="Disordered" evidence="7">
    <location>
        <begin position="1324"/>
        <end position="1349"/>
    </location>
</feature>
<evidence type="ECO:0000313" key="10">
    <source>
        <dbReference type="EMBL" id="KIK07406.1"/>
    </source>
</evidence>
<dbReference type="GO" id="GO:0042791">
    <property type="term" value="P:5S class rRNA transcription by RNA polymerase III"/>
    <property type="evidence" value="ECO:0007669"/>
    <property type="project" value="TreeGrafter"/>
</dbReference>
<dbReference type="InterPro" id="IPR007309">
    <property type="entry name" value="TFIIIC_Bblock-bd"/>
</dbReference>
<protein>
    <recommendedName>
        <fullName evidence="12">Transcription factor tau subunit sfc3/Tfc3 C-terminal domain-containing protein</fullName>
    </recommendedName>
</protein>
<dbReference type="SMART" id="SM00384">
    <property type="entry name" value="AT_hook"/>
    <property type="match status" value="3"/>
</dbReference>
<name>A0A0C9XQU9_9AGAR</name>
<evidence type="ECO:0008006" key="12">
    <source>
        <dbReference type="Google" id="ProtNLM"/>
    </source>
</evidence>
<feature type="compositionally biased region" description="Basic and acidic residues" evidence="7">
    <location>
        <begin position="1479"/>
        <end position="1488"/>
    </location>
</feature>
<dbReference type="GO" id="GO:0003677">
    <property type="term" value="F:DNA binding"/>
    <property type="evidence" value="ECO:0007669"/>
    <property type="project" value="UniProtKB-KW"/>
</dbReference>
<feature type="domain" description="B-block binding subunit of TFIIIC" evidence="8">
    <location>
        <begin position="149"/>
        <end position="214"/>
    </location>
</feature>
<evidence type="ECO:0000256" key="3">
    <source>
        <dbReference type="ARBA" id="ARBA00023125"/>
    </source>
</evidence>
<dbReference type="PANTHER" id="PTHR15180">
    <property type="entry name" value="GENERAL TRANSCRIPTION FACTOR 3C POLYPEPTIDE 1"/>
    <property type="match status" value="1"/>
</dbReference>
<dbReference type="InterPro" id="IPR017956">
    <property type="entry name" value="AT_hook_DNA-bd_motif"/>
</dbReference>
<evidence type="ECO:0000313" key="11">
    <source>
        <dbReference type="Proteomes" id="UP000054477"/>
    </source>
</evidence>
<reference evidence="11" key="2">
    <citation type="submission" date="2015-01" db="EMBL/GenBank/DDBJ databases">
        <title>Evolutionary Origins and Diversification of the Mycorrhizal Mutualists.</title>
        <authorList>
            <consortium name="DOE Joint Genome Institute"/>
            <consortium name="Mycorrhizal Genomics Consortium"/>
            <person name="Kohler A."/>
            <person name="Kuo A."/>
            <person name="Nagy L.G."/>
            <person name="Floudas D."/>
            <person name="Copeland A."/>
            <person name="Barry K.W."/>
            <person name="Cichocki N."/>
            <person name="Veneault-Fourrey C."/>
            <person name="LaButti K."/>
            <person name="Lindquist E.A."/>
            <person name="Lipzen A."/>
            <person name="Lundell T."/>
            <person name="Morin E."/>
            <person name="Murat C."/>
            <person name="Riley R."/>
            <person name="Ohm R."/>
            <person name="Sun H."/>
            <person name="Tunlid A."/>
            <person name="Henrissat B."/>
            <person name="Grigoriev I.V."/>
            <person name="Hibbett D.S."/>
            <person name="Martin F."/>
        </authorList>
    </citation>
    <scope>NUCLEOTIDE SEQUENCE [LARGE SCALE GENOMIC DNA]</scope>
    <source>
        <strain evidence="11">LaAM-08-1</strain>
    </source>
</reference>
<organism evidence="10 11">
    <name type="scientific">Laccaria amethystina LaAM-08-1</name>
    <dbReference type="NCBI Taxonomy" id="1095629"/>
    <lineage>
        <taxon>Eukaryota</taxon>
        <taxon>Fungi</taxon>
        <taxon>Dikarya</taxon>
        <taxon>Basidiomycota</taxon>
        <taxon>Agaricomycotina</taxon>
        <taxon>Agaricomycetes</taxon>
        <taxon>Agaricomycetidae</taxon>
        <taxon>Agaricales</taxon>
        <taxon>Agaricineae</taxon>
        <taxon>Hydnangiaceae</taxon>
        <taxon>Laccaria</taxon>
    </lineage>
</organism>
<dbReference type="EMBL" id="KN838547">
    <property type="protein sequence ID" value="KIK07406.1"/>
    <property type="molecule type" value="Genomic_DNA"/>
</dbReference>
<sequence>MDELLHHCLRELSFDGDLGCNVFRLRDFVVGFYSQSGVPHTQNPDDAFCAFVWSLIVQQPTVLVGTISPGDSSDIWVAPQTSAKRKARARGEDPVDTRPPKLDPVPAAKDTALDELQRLHGDRLRIAVKPDAIFAAITGSHIRSSKMSPMVYSALQIITQGRDNGVTVVELGRKSKYDQKTCFYLVRQLTELDLVVKVRRGGVGTHFCIHKYFFDRNPSWKAIRDEETQAEDLQKRNGNLDATILDEEEAGVNATDLKFTPIDARYLSSLPLISARVVKLLKASKNFIHASNNMLITLGFSNPTKTDRRFFQSRIREMIQQRLIEKVVVPSNRKKSVNASVKCFRLVTTGDMENDGAVVDEDDKDDPLLDGQNGIKMNITIHKQIVDLLEESETTGMTLNELSAALCNFDKRTIELLLARAEKYHPPTHLSDLGIAALMETSGRERRHRYYTVTFYRKLVFNEQLDKSSAGYGDVDLKNVGGFHSLDTGSFYESESELFNYQDSFKDENTRSENPVKRQPKNPILPDGSVKQGRPRKHPIEGSAVGGQQASRKRKATQLSHPDPFENDGVIRESVNKRRRFRSNQANDSKNETLPVQPKTRGRPPKSKVDTLIIVEKGQRRGRPPKRKLSVEPDVETSVKKKRGRPPKATRDVQQHRSPDTADEPVEAIDGLQINLEDPNKLSLPELVPTTPETHPSQPNLEPHGEKMAPTFAIPSNIGTAESFCGIHPHQLDNCAQEPLSGDSINGTLDGLNISHIASTSLALSDSGHPVLPVEETQDALTSVSYVPSSAGEASPGQALAGVVPTGSSEEKPGSASRSRVNVSHLRRENELYRIVEGFGGMINIQTKEFFEAHMNLLETLSKAGEPTSAPAGTRTDKRTATATFNSLEIKGRVKQLRTSVATHTGVNRPACIVYLPHVDHGKLNAFLADLARGSQPTPPQLGTFVKFDKPVEYGADPSSANRGALPLQLLQMEQPGDSKERWSKNVARASQLFTYDDSTIREVLLTERTTLGQLYGFIVGKVIRARELHLSVLNAFETGSPCRNVISCERRIIDLGFFCHDLPLSLYTSLVSSLSHDDELTAFFGTTEGRQTAVRDLPQSLHSILQIGRSRARSRFLDILETLRSLQLVTPLQPSTASVPWITCPPNGDHPTKFDPASLDGWTINTPMSAPAYWHFSDLAPIHLWAVSEIQPPFWKDTCVGTAADGLNYWESMREACINPLVAVNANVSSKLGPLNPSISVARSLRRSVSWKPDYILTWHQMQYLKQFIDVASGKTPMQEDEDTCTSQIERICRVTSAPRSTIERYFRESRVKLLDDLERMRRKDKGQKAEKRSRRATETKVSLARKAEEARLNREQEWNMLLSRVHPDALGPATVRVDRVRNRFVQTGSTKDIEKWEKEIHNAVREAGLVAMKTLKTSAKRNSTDKRNLPMILPDSHPQVIEVSCPSVKTLIEQQGPPILHQKEGTKRKRKSSAINEDPRAPDAQKKSTRRHRFQWSRDYDELARDASAIIRARCRGLPRLDWAAFEQVFPAVPRNTVRQRLSHIKETPGNEAYLRRLEERWYDLWIKYRGTSILPDEYPESTSNFNLVKHVEFLRAHVDKNALRVGLAEPKEAAGILIPTSIERLLDEFEVVETTPTAPTWDFVWNAAVEEGREKRLLRQPFTREPGEFPPRSICEEENIFLAETTLKMAMGTPPERYDSESASFLLRSAGEDAVTIAIKNLLGRGVLSKSQRDPAKQKPGRQLKISESNQNAIGGVISCDTYQDATSLVEVVATNVVTWREWPLTATDGDCAALIQLVSENQVDFKVDTSQPRAARPMLDWNSKKADDDQIETTIYVQCGASGSNQQLALQSLELLTAPEAGSHNQEESEIHGTTITGGDASCRRMLHSGIVDCVNCLNNAWATFRATLNDQEQEIAYQVLCMIRQSGERGISKADIALSGGSMNKHLFLQLTHRMTELETPLLYWVGYSSIVIVCARYVGKWSAMTSLHPVTKTFPRRWLDIVGLRVADFWQSALRAVMGIIIFRPGISQAELRWRLRSVYDRQEINEILRYLRVEGHLGVRQQYMSEWGQVGATVPLDDQEERTASWIIGEKVWYQV</sequence>
<accession>A0A0C9XQU9</accession>
<evidence type="ECO:0000256" key="7">
    <source>
        <dbReference type="SAM" id="MobiDB-lite"/>
    </source>
</evidence>
<evidence type="ECO:0000256" key="4">
    <source>
        <dbReference type="ARBA" id="ARBA00023163"/>
    </source>
</evidence>
<feature type="region of interest" description="Disordered" evidence="7">
    <location>
        <begin position="82"/>
        <end position="107"/>
    </location>
</feature>
<feature type="region of interest" description="Disordered" evidence="7">
    <location>
        <begin position="787"/>
        <end position="822"/>
    </location>
</feature>
<keyword evidence="4" id="KW-0804">Transcription</keyword>
<feature type="coiled-coil region" evidence="6">
    <location>
        <begin position="223"/>
        <end position="250"/>
    </location>
</feature>
<dbReference type="HOGENOM" id="CLU_000498_0_0_1"/>
<keyword evidence="6" id="KW-0175">Coiled coil</keyword>
<dbReference type="GO" id="GO:0005634">
    <property type="term" value="C:nucleus"/>
    <property type="evidence" value="ECO:0007669"/>
    <property type="project" value="UniProtKB-SubCell"/>
</dbReference>
<comment type="subcellular location">
    <subcellularLocation>
        <location evidence="1">Nucleus</location>
    </subcellularLocation>
</comment>
<feature type="region of interest" description="Disordered" evidence="7">
    <location>
        <begin position="1455"/>
        <end position="1495"/>
    </location>
</feature>
<feature type="compositionally biased region" description="Basic and acidic residues" evidence="7">
    <location>
        <begin position="1324"/>
        <end position="1340"/>
    </location>
</feature>
<feature type="compositionally biased region" description="Basic and acidic residues" evidence="7">
    <location>
        <begin position="505"/>
        <end position="516"/>
    </location>
</feature>
<feature type="domain" description="Transcription factor tau subunit sfc3/Tfc3 C-terminal" evidence="9">
    <location>
        <begin position="1492"/>
        <end position="1845"/>
    </location>
</feature>
<dbReference type="InterPro" id="IPR035625">
    <property type="entry name" value="Tfc3-like_eWH"/>
</dbReference>
<dbReference type="Pfam" id="PF20222">
    <property type="entry name" value="DUF6581"/>
    <property type="match status" value="1"/>
</dbReference>